<organism evidence="1 2">
    <name type="scientific">Naganishia adeliensis</name>
    <dbReference type="NCBI Taxonomy" id="92952"/>
    <lineage>
        <taxon>Eukaryota</taxon>
        <taxon>Fungi</taxon>
        <taxon>Dikarya</taxon>
        <taxon>Basidiomycota</taxon>
        <taxon>Agaricomycotina</taxon>
        <taxon>Tremellomycetes</taxon>
        <taxon>Filobasidiales</taxon>
        <taxon>Filobasidiaceae</taxon>
        <taxon>Naganishia</taxon>
    </lineage>
</organism>
<keyword evidence="2" id="KW-1185">Reference proteome</keyword>
<name>A0ACC2W092_9TREE</name>
<evidence type="ECO:0000313" key="1">
    <source>
        <dbReference type="EMBL" id="KAJ9105098.1"/>
    </source>
</evidence>
<evidence type="ECO:0000313" key="2">
    <source>
        <dbReference type="Proteomes" id="UP001230649"/>
    </source>
</evidence>
<sequence>MPRIPYRFPAKGEDAVADRIRERRGARGLTSLDGTLLNAPMVADGWNTFIGTLRQRNSLPDDVREILILRVAAVNRAAFEWVHHEHVGRHAGLSYEQLSIVGSPAPNDRAQPFQPSRYLYRRRTLPTSTGGPEIRRRIDSPDLELERNPGQTGPPGSGPVTVERQLLEATTTVGAYNMVSRLLVALDVDDKSEMTTPIPVVAKVQVGSPEESLHAVYVPSAEPTTKTIILVNSLMTNYKMWRHVWDRLAKSYNVIMYDQRGHGGSFTPTTKCKLEELADDVVKVLEHFHVEKAHAVIGVSQGGATTLNVALKYPEIAHKFISCDTQAKSPEANTKAWDDRIALARAQGMAALAEATIPRWFANDSLDLERDGKWLHDGVVSTPVDGFASSAGALQGYDLLSKGLVDALAKRGEGQVLLVAGEYDGALPKGLQALADEVNSSKANTVQVEVIPGGGHLPMVNRATEWTDKVLEFVKELKVTRQSAVRGAIAVIPGCMGGVRRRETVHFIAYE</sequence>
<proteinExistence type="predicted"/>
<accession>A0ACC2W092</accession>
<comment type="caution">
    <text evidence="1">The sequence shown here is derived from an EMBL/GenBank/DDBJ whole genome shotgun (WGS) entry which is preliminary data.</text>
</comment>
<dbReference type="EMBL" id="JASBWS010000050">
    <property type="protein sequence ID" value="KAJ9105098.1"/>
    <property type="molecule type" value="Genomic_DNA"/>
</dbReference>
<gene>
    <name evidence="1" type="ORF">QFC20_004384</name>
</gene>
<protein>
    <submittedName>
        <fullName evidence="1">Uncharacterized protein</fullName>
    </submittedName>
</protein>
<reference evidence="1" key="1">
    <citation type="submission" date="2023-04" db="EMBL/GenBank/DDBJ databases">
        <title>Draft Genome sequencing of Naganishia species isolated from polar environments using Oxford Nanopore Technology.</title>
        <authorList>
            <person name="Leo P."/>
            <person name="Venkateswaran K."/>
        </authorList>
    </citation>
    <scope>NUCLEOTIDE SEQUENCE</scope>
    <source>
        <strain evidence="1">MNA-CCFEE 5262</strain>
    </source>
</reference>
<dbReference type="Proteomes" id="UP001230649">
    <property type="component" value="Unassembled WGS sequence"/>
</dbReference>